<dbReference type="GO" id="GO:0035266">
    <property type="term" value="P:meristem growth"/>
    <property type="evidence" value="ECO:0007669"/>
    <property type="project" value="InterPro"/>
</dbReference>
<dbReference type="PANTHER" id="PTHR45086">
    <property type="entry name" value="WD REPEAT-CONTAINING PROTEIN PCN"/>
    <property type="match status" value="1"/>
</dbReference>
<protein>
    <submittedName>
        <fullName evidence="1">Uncharacterized protein</fullName>
    </submittedName>
</protein>
<name>A0A7J9GMF0_9ROSI</name>
<feature type="non-terminal residue" evidence="1">
    <location>
        <position position="1"/>
    </location>
</feature>
<dbReference type="Proteomes" id="UP000593560">
    <property type="component" value="Unassembled WGS sequence"/>
</dbReference>
<organism evidence="1 2">
    <name type="scientific">Gossypium harknessii</name>
    <dbReference type="NCBI Taxonomy" id="34285"/>
    <lineage>
        <taxon>Eukaryota</taxon>
        <taxon>Viridiplantae</taxon>
        <taxon>Streptophyta</taxon>
        <taxon>Embryophyta</taxon>
        <taxon>Tracheophyta</taxon>
        <taxon>Spermatophyta</taxon>
        <taxon>Magnoliopsida</taxon>
        <taxon>eudicotyledons</taxon>
        <taxon>Gunneridae</taxon>
        <taxon>Pentapetalae</taxon>
        <taxon>rosids</taxon>
        <taxon>malvids</taxon>
        <taxon>Malvales</taxon>
        <taxon>Malvaceae</taxon>
        <taxon>Malvoideae</taxon>
        <taxon>Gossypium</taxon>
    </lineage>
</organism>
<sequence>QHWFISRLNGASVTAGGFPPQDNNILIITTSSNQFYIFDVEARQLGEWSMQHLFTLPKRYQEFPGEVIGLSFCPSSSSHPTKSSSLLVYSTRAMCSIDFGKPVDEDDESELVNGALLKFQGSLTNMKWKHWDGIVVVLILNIFDNFSQAKLRFYGVARVTAVFMKTEFVSMSEIVEKVECNPDTIHVLYGLGTWGSLVLELTWYTHARCIGKLCQENVQH</sequence>
<dbReference type="InterPro" id="IPR044622">
    <property type="entry name" value="PCN"/>
</dbReference>
<dbReference type="EMBL" id="JABFAD010000005">
    <property type="protein sequence ID" value="MBA0798264.1"/>
    <property type="molecule type" value="Genomic_DNA"/>
</dbReference>
<dbReference type="PANTHER" id="PTHR45086:SF1">
    <property type="entry name" value="WD REPEAT-CONTAINING PROTEIN PCN"/>
    <property type="match status" value="1"/>
</dbReference>
<gene>
    <name evidence="1" type="ORF">Gohar_008871</name>
</gene>
<evidence type="ECO:0000313" key="2">
    <source>
        <dbReference type="Proteomes" id="UP000593560"/>
    </source>
</evidence>
<keyword evidence="2" id="KW-1185">Reference proteome</keyword>
<dbReference type="GO" id="GO:0010073">
    <property type="term" value="P:meristem maintenance"/>
    <property type="evidence" value="ECO:0007669"/>
    <property type="project" value="InterPro"/>
</dbReference>
<dbReference type="OrthoDB" id="8883818at2759"/>
<comment type="caution">
    <text evidence="1">The sequence shown here is derived from an EMBL/GenBank/DDBJ whole genome shotgun (WGS) entry which is preliminary data.</text>
</comment>
<reference evidence="1 2" key="1">
    <citation type="journal article" date="2019" name="Genome Biol. Evol.">
        <title>Insights into the evolution of the New World diploid cottons (Gossypium, subgenus Houzingenia) based on genome sequencing.</title>
        <authorList>
            <person name="Grover C.E."/>
            <person name="Arick M.A. 2nd"/>
            <person name="Thrash A."/>
            <person name="Conover J.L."/>
            <person name="Sanders W.S."/>
            <person name="Peterson D.G."/>
            <person name="Frelichowski J.E."/>
            <person name="Scheffler J.A."/>
            <person name="Scheffler B.E."/>
            <person name="Wendel J.F."/>
        </authorList>
    </citation>
    <scope>NUCLEOTIDE SEQUENCE [LARGE SCALE GENOMIC DNA]</scope>
    <source>
        <strain evidence="1">0</strain>
        <tissue evidence="1">Leaf</tissue>
    </source>
</reference>
<dbReference type="AlphaFoldDB" id="A0A7J9GMF0"/>
<proteinExistence type="predicted"/>
<evidence type="ECO:0000313" key="1">
    <source>
        <dbReference type="EMBL" id="MBA0798264.1"/>
    </source>
</evidence>
<accession>A0A7J9GMF0</accession>